<evidence type="ECO:0000256" key="1">
    <source>
        <dbReference type="ARBA" id="ARBA00003236"/>
    </source>
</evidence>
<dbReference type="SUPFAM" id="SSF88713">
    <property type="entry name" value="Glycoside hydrolase/deacetylase"/>
    <property type="match status" value="1"/>
</dbReference>
<dbReference type="Gene3D" id="3.20.20.370">
    <property type="entry name" value="Glycoside hydrolase/deacetylase"/>
    <property type="match status" value="1"/>
</dbReference>
<evidence type="ECO:0000256" key="2">
    <source>
        <dbReference type="ARBA" id="ARBA00010973"/>
    </source>
</evidence>
<proteinExistence type="inferred from homology"/>
<evidence type="ECO:0000313" key="7">
    <source>
        <dbReference type="EMBL" id="MBR0670603.1"/>
    </source>
</evidence>
<dbReference type="PANTHER" id="PTHR10587">
    <property type="entry name" value="GLYCOSYL TRANSFERASE-RELATED"/>
    <property type="match status" value="1"/>
</dbReference>
<dbReference type="Pfam" id="PF01522">
    <property type="entry name" value="Polysacc_deac_1"/>
    <property type="match status" value="1"/>
</dbReference>
<dbReference type="PROSITE" id="PS51677">
    <property type="entry name" value="NODB"/>
    <property type="match status" value="1"/>
</dbReference>
<evidence type="ECO:0000256" key="5">
    <source>
        <dbReference type="SAM" id="MobiDB-lite"/>
    </source>
</evidence>
<dbReference type="AlphaFoldDB" id="A0A9X9WTX4"/>
<feature type="compositionally biased region" description="Low complexity" evidence="5">
    <location>
        <begin position="8"/>
        <end position="26"/>
    </location>
</feature>
<feature type="region of interest" description="Disordered" evidence="5">
    <location>
        <begin position="1"/>
        <end position="26"/>
    </location>
</feature>
<feature type="domain" description="NodB homology" evidence="6">
    <location>
        <begin position="64"/>
        <end position="278"/>
    </location>
</feature>
<evidence type="ECO:0000259" key="6">
    <source>
        <dbReference type="PROSITE" id="PS51677"/>
    </source>
</evidence>
<accession>A0A9X9WTX4</accession>
<dbReference type="CDD" id="cd10917">
    <property type="entry name" value="CE4_NodB_like_6s_7s"/>
    <property type="match status" value="1"/>
</dbReference>
<protein>
    <recommendedName>
        <fullName evidence="3">Chitooligosaccharide deacetylase</fullName>
    </recommendedName>
    <alternativeName>
        <fullName evidence="4">Nodulation protein B</fullName>
    </alternativeName>
</protein>
<evidence type="ECO:0000313" key="8">
    <source>
        <dbReference type="Proteomes" id="UP001138751"/>
    </source>
</evidence>
<comment type="similarity">
    <text evidence="2">Belongs to the polysaccharide deacetylase family.</text>
</comment>
<evidence type="ECO:0000256" key="4">
    <source>
        <dbReference type="ARBA" id="ARBA00032976"/>
    </source>
</evidence>
<evidence type="ECO:0000256" key="3">
    <source>
        <dbReference type="ARBA" id="ARBA00020071"/>
    </source>
</evidence>
<gene>
    <name evidence="7" type="ORF">GXW76_05430</name>
</gene>
<dbReference type="PANTHER" id="PTHR10587:SF134">
    <property type="entry name" value="SECRETED PROTEIN"/>
    <property type="match status" value="1"/>
</dbReference>
<dbReference type="Proteomes" id="UP001138751">
    <property type="component" value="Unassembled WGS sequence"/>
</dbReference>
<comment type="function">
    <text evidence="1">Is involved in generating a small heat-stable compound (Nod), an acylated oligomer of N-acetylglucosamine, that stimulates mitosis in various plant protoplasts.</text>
</comment>
<reference evidence="7" key="1">
    <citation type="submission" date="2020-01" db="EMBL/GenBank/DDBJ databases">
        <authorList>
            <person name="Rat A."/>
        </authorList>
    </citation>
    <scope>NUCLEOTIDE SEQUENCE</scope>
    <source>
        <strain evidence="7">LMG 31231</strain>
    </source>
</reference>
<name>A0A9X9WTX4_9PROT</name>
<comment type="caution">
    <text evidence="7">The sequence shown here is derived from an EMBL/GenBank/DDBJ whole genome shotgun (WGS) entry which is preliminary data.</text>
</comment>
<dbReference type="GO" id="GO:0005975">
    <property type="term" value="P:carbohydrate metabolic process"/>
    <property type="evidence" value="ECO:0007669"/>
    <property type="project" value="InterPro"/>
</dbReference>
<dbReference type="InterPro" id="IPR002509">
    <property type="entry name" value="NODB_dom"/>
</dbReference>
<organism evidence="7 8">
    <name type="scientific">Neoroseomonas soli</name>
    <dbReference type="NCBI Taxonomy" id="1081025"/>
    <lineage>
        <taxon>Bacteria</taxon>
        <taxon>Pseudomonadati</taxon>
        <taxon>Pseudomonadota</taxon>
        <taxon>Alphaproteobacteria</taxon>
        <taxon>Acetobacterales</taxon>
        <taxon>Acetobacteraceae</taxon>
        <taxon>Neoroseomonas</taxon>
    </lineage>
</organism>
<dbReference type="GO" id="GO:0016810">
    <property type="term" value="F:hydrolase activity, acting on carbon-nitrogen (but not peptide) bonds"/>
    <property type="evidence" value="ECO:0007669"/>
    <property type="project" value="InterPro"/>
</dbReference>
<dbReference type="EMBL" id="JAAEDM010000009">
    <property type="protein sequence ID" value="MBR0670603.1"/>
    <property type="molecule type" value="Genomic_DNA"/>
</dbReference>
<sequence>MRAPGNTRRSASAAARTGSSSSRAGRRVSGISRLRLLAPLLAPLLALLGGAPAVAQVSPACPSGTLYLTIDTGWGREAERIAAILKRRDVRATLFVANEPTHTGERSLGPGWAAFWRARAAEGHVFATHTDRHWYFRGDAGAGRTRYVSRTREGEEVLDQAAMCRELARPIERLREAAPDATVLPLWRAPGGITTPGAIRMAEACGLRHQGWTANGFLGDELSSEAHPNRALADRAIRNVRDGEVLVMHWGIRSRRDPYANVLEEVIASLQSRGFCFATLPPSGRR</sequence>
<reference evidence="7" key="2">
    <citation type="journal article" date="2021" name="Syst. Appl. Microbiol.">
        <title>Roseomonas hellenica sp. nov., isolated from roots of wild-growing Alkanna tinctoria.</title>
        <authorList>
            <person name="Rat A."/>
            <person name="Naranjo H.D."/>
            <person name="Lebbe L."/>
            <person name="Cnockaert M."/>
            <person name="Krigas N."/>
            <person name="Grigoriadou K."/>
            <person name="Maloupa E."/>
            <person name="Willems A."/>
        </authorList>
    </citation>
    <scope>NUCLEOTIDE SEQUENCE</scope>
    <source>
        <strain evidence="7">LMG 31231</strain>
    </source>
</reference>
<keyword evidence="8" id="KW-1185">Reference proteome</keyword>
<dbReference type="InterPro" id="IPR050248">
    <property type="entry name" value="Polysacc_deacetylase_ArnD"/>
</dbReference>
<dbReference type="InterPro" id="IPR011330">
    <property type="entry name" value="Glyco_hydro/deAcase_b/a-brl"/>
</dbReference>